<protein>
    <submittedName>
        <fullName evidence="1">Uncharacterized protein</fullName>
    </submittedName>
</protein>
<dbReference type="EMBL" id="JAOZFE010000002">
    <property type="protein sequence ID" value="MCW0953034.1"/>
    <property type="molecule type" value="Genomic_DNA"/>
</dbReference>
<reference evidence="1 2" key="1">
    <citation type="submission" date="2022-10" db="EMBL/GenBank/DDBJ databases">
        <title>Weissella fermenti sp. nov., isolated from fermented cabbage.</title>
        <authorList>
            <person name="Lee J.K."/>
            <person name="Baek J.H."/>
            <person name="Choi D.G."/>
            <person name="Kim J.M."/>
            <person name="Jeon C.O."/>
        </authorList>
    </citation>
    <scope>NUCLEOTIDE SEQUENCE [LARGE SCALE GENOMIC DNA]</scope>
    <source>
        <strain evidence="1 2">KACC 18534</strain>
    </source>
</reference>
<dbReference type="Proteomes" id="UP001526225">
    <property type="component" value="Unassembled WGS sequence"/>
</dbReference>
<name>A0ABT3E475_9LACO</name>
<proteinExistence type="predicted"/>
<evidence type="ECO:0000313" key="2">
    <source>
        <dbReference type="Proteomes" id="UP001526225"/>
    </source>
</evidence>
<gene>
    <name evidence="1" type="ORF">OIT44_02970</name>
</gene>
<comment type="caution">
    <text evidence="1">The sequence shown here is derived from an EMBL/GenBank/DDBJ whole genome shotgun (WGS) entry which is preliminary data.</text>
</comment>
<evidence type="ECO:0000313" key="1">
    <source>
        <dbReference type="EMBL" id="MCW0953034.1"/>
    </source>
</evidence>
<sequence length="47" mass="5508">MPHLILIALFAYVIYVSTQHGWDTVMKHLDAIGELVWPIDNNHYEDK</sequence>
<keyword evidence="2" id="KW-1185">Reference proteome</keyword>
<organism evidence="1 2">
    <name type="scientific">Weissella ceti</name>
    <dbReference type="NCBI Taxonomy" id="759620"/>
    <lineage>
        <taxon>Bacteria</taxon>
        <taxon>Bacillati</taxon>
        <taxon>Bacillota</taxon>
        <taxon>Bacilli</taxon>
        <taxon>Lactobacillales</taxon>
        <taxon>Lactobacillaceae</taxon>
        <taxon>Weissella</taxon>
    </lineage>
</organism>
<accession>A0ABT3E475</accession>
<dbReference type="RefSeq" id="WP_213408419.1">
    <property type="nucleotide sequence ID" value="NZ_CP074441.1"/>
</dbReference>